<sequence length="289" mass="32951">MSHARKDIFTLVTLTDFLRLNFLEEMTLKTIKEGTFNEAKFFSSAKSVADIGYITKMAHASSDFAMMCKKEIYQPLWSNLYSQLGLAVSAFAEKQVAFYEHENIDSFDLLRGTYFFYLSQQVRAALPDEFSSSEIRFLKEAMRFNSVHAVQRYNTFLYSKVANGQFEDEEDAKTFLMEAIKNSKSLLELYGSYAYMLLADAYYQYALWAKDHEHISSFRRSLLSAIASCSSAEKHLEKSQYSIHNASIGRGLGFSNSLGINSPMEAKEVLEEFLETSLKNANTQKLTST</sequence>
<dbReference type="Pfam" id="PF18632">
    <property type="entry name" value="DUF5630"/>
    <property type="match status" value="1"/>
</dbReference>
<organism evidence="2 4">
    <name type="scientific">Legionella gratiana</name>
    <dbReference type="NCBI Taxonomy" id="45066"/>
    <lineage>
        <taxon>Bacteria</taxon>
        <taxon>Pseudomonadati</taxon>
        <taxon>Pseudomonadota</taxon>
        <taxon>Gammaproteobacteria</taxon>
        <taxon>Legionellales</taxon>
        <taxon>Legionellaceae</taxon>
        <taxon>Legionella</taxon>
    </lineage>
</organism>
<evidence type="ECO:0000313" key="3">
    <source>
        <dbReference type="Proteomes" id="UP000054691"/>
    </source>
</evidence>
<evidence type="ECO:0008006" key="5">
    <source>
        <dbReference type="Google" id="ProtNLM"/>
    </source>
</evidence>
<accession>A0A378J2L9</accession>
<dbReference type="EMBL" id="UGOB01000001">
    <property type="protein sequence ID" value="STX41993.1"/>
    <property type="molecule type" value="Genomic_DNA"/>
</dbReference>
<dbReference type="AlphaFoldDB" id="A0A378J2L9"/>
<gene>
    <name evidence="1" type="ORF">Lgra_0534</name>
    <name evidence="2" type="ORF">NCTC12388_00476</name>
</gene>
<name>A0A378J2L9_9GAMM</name>
<proteinExistence type="predicted"/>
<dbReference type="EMBL" id="LNYE01000006">
    <property type="protein sequence ID" value="KTD14503.1"/>
    <property type="molecule type" value="Genomic_DNA"/>
</dbReference>
<dbReference type="Proteomes" id="UP000254476">
    <property type="component" value="Unassembled WGS sequence"/>
</dbReference>
<keyword evidence="3" id="KW-1185">Reference proteome</keyword>
<protein>
    <recommendedName>
        <fullName evidence="5">Ankyrin repeat protein</fullName>
    </recommendedName>
</protein>
<reference evidence="2 4" key="2">
    <citation type="submission" date="2018-06" db="EMBL/GenBank/DDBJ databases">
        <authorList>
            <consortium name="Pathogen Informatics"/>
            <person name="Doyle S."/>
        </authorList>
    </citation>
    <scope>NUCLEOTIDE SEQUENCE [LARGE SCALE GENOMIC DNA]</scope>
    <source>
        <strain evidence="2 4">NCTC12388</strain>
    </source>
</reference>
<evidence type="ECO:0000313" key="2">
    <source>
        <dbReference type="EMBL" id="STX41993.1"/>
    </source>
</evidence>
<dbReference type="InterPro" id="IPR040808">
    <property type="entry name" value="DUF5630"/>
</dbReference>
<evidence type="ECO:0000313" key="1">
    <source>
        <dbReference type="EMBL" id="KTD14503.1"/>
    </source>
</evidence>
<evidence type="ECO:0000313" key="4">
    <source>
        <dbReference type="Proteomes" id="UP000254476"/>
    </source>
</evidence>
<reference evidence="1 3" key="1">
    <citation type="submission" date="2015-11" db="EMBL/GenBank/DDBJ databases">
        <title>Genomic analysis of 38 Legionella species identifies large and diverse effector repertoires.</title>
        <authorList>
            <person name="Burstein D."/>
            <person name="Amaro F."/>
            <person name="Zusman T."/>
            <person name="Lifshitz Z."/>
            <person name="Cohen O."/>
            <person name="Gilbert J.A."/>
            <person name="Pupko T."/>
            <person name="Shuman H.A."/>
            <person name="Segal G."/>
        </authorList>
    </citation>
    <scope>NUCLEOTIDE SEQUENCE [LARGE SCALE GENOMIC DNA]</scope>
    <source>
        <strain evidence="1 3">Lyon 8420412</strain>
    </source>
</reference>
<dbReference type="Proteomes" id="UP000054691">
    <property type="component" value="Unassembled WGS sequence"/>
</dbReference>